<protein>
    <submittedName>
        <fullName evidence="2">Phospholipase</fullName>
    </submittedName>
</protein>
<name>A0A2W1M2P1_9BACL</name>
<dbReference type="GO" id="GO:0032049">
    <property type="term" value="P:cardiolipin biosynthetic process"/>
    <property type="evidence" value="ECO:0007669"/>
    <property type="project" value="UniProtKB-ARBA"/>
</dbReference>
<dbReference type="CDD" id="cd09129">
    <property type="entry name" value="PLDc_unchar2_1"/>
    <property type="match status" value="1"/>
</dbReference>
<feature type="domain" description="PLD phosphodiesterase" evidence="1">
    <location>
        <begin position="393"/>
        <end position="423"/>
    </location>
</feature>
<dbReference type="GO" id="GO:0030572">
    <property type="term" value="F:phosphatidyltransferase activity"/>
    <property type="evidence" value="ECO:0007669"/>
    <property type="project" value="UniProtKB-ARBA"/>
</dbReference>
<dbReference type="Pfam" id="PF13091">
    <property type="entry name" value="PLDc_2"/>
    <property type="match status" value="1"/>
</dbReference>
<evidence type="ECO:0000313" key="3">
    <source>
        <dbReference type="Proteomes" id="UP000249522"/>
    </source>
</evidence>
<dbReference type="InterPro" id="IPR025202">
    <property type="entry name" value="PLD-like_dom"/>
</dbReference>
<dbReference type="EMBL" id="QKRB01000006">
    <property type="protein sequence ID" value="PZD97877.1"/>
    <property type="molecule type" value="Genomic_DNA"/>
</dbReference>
<organism evidence="2 3">
    <name type="scientific">Paenibacillus sambharensis</name>
    <dbReference type="NCBI Taxonomy" id="1803190"/>
    <lineage>
        <taxon>Bacteria</taxon>
        <taxon>Bacillati</taxon>
        <taxon>Bacillota</taxon>
        <taxon>Bacilli</taxon>
        <taxon>Bacillales</taxon>
        <taxon>Paenibacillaceae</taxon>
        <taxon>Paenibacillus</taxon>
    </lineage>
</organism>
<dbReference type="OrthoDB" id="92272at2"/>
<comment type="caution">
    <text evidence="2">The sequence shown here is derived from an EMBL/GenBank/DDBJ whole genome shotgun (WGS) entry which is preliminary data.</text>
</comment>
<dbReference type="SMART" id="SM00155">
    <property type="entry name" value="PLDc"/>
    <property type="match status" value="2"/>
</dbReference>
<dbReference type="PROSITE" id="PS50035">
    <property type="entry name" value="PLD"/>
    <property type="match status" value="1"/>
</dbReference>
<dbReference type="AlphaFoldDB" id="A0A2W1M2P1"/>
<dbReference type="Gene3D" id="3.30.870.10">
    <property type="entry name" value="Endonuclease Chain A"/>
    <property type="match status" value="2"/>
</dbReference>
<keyword evidence="3" id="KW-1185">Reference proteome</keyword>
<gene>
    <name evidence="2" type="ORF">DNH61_00065</name>
</gene>
<proteinExistence type="predicted"/>
<dbReference type="PANTHER" id="PTHR21248">
    <property type="entry name" value="CARDIOLIPIN SYNTHASE"/>
    <property type="match status" value="1"/>
</dbReference>
<dbReference type="CDD" id="cd09130">
    <property type="entry name" value="PLDc_unchar2_2"/>
    <property type="match status" value="1"/>
</dbReference>
<sequence length="492" mass="55137">MRLLKRLSWKWLLAAALLIAYLTTIIVHTYKPLPAGLSYESGVYRTSDVEMLVNLSYEQNGSRVYQDEIYQAWLDAIRQAEKWIVIDMFLFNGFTDTGKHYPPLSDLIADAITLQKALHPEMKVIVITDEVNTTYGSHASPVMKRLAEAGAEVVYTNLDKLRDSNPLYSGAWRMFAQWFGQEGNGWLLNPFGSGAPEVTARSYMKLLNVKANHRKLLMTEHTAIVTSANMHDASAKNSNIAFRFGGPILKDVWEAEKAVIAMSGGPDIELDFYSAGLAGGEVSITTANLDYNSPDLAELRWLTEGKIAKQVERSIEGAKPGERIWIGMFYLADRDVVNALAEASDRKVDVRLILDPNRMAFGHGKVGLPNIPVAAELIKRSGGAVQIRWYKTGEEQYHTKLMVVQGKTGVVMIGGSANYTRRNLDDLNLEANLMITAARESKIAMQAVQYFERLWHNEDGMYTVPYEAYEEKLPIGKQFLYGVQKLLGFTTY</sequence>
<evidence type="ECO:0000259" key="1">
    <source>
        <dbReference type="PROSITE" id="PS50035"/>
    </source>
</evidence>
<reference evidence="2 3" key="1">
    <citation type="submission" date="2018-06" db="EMBL/GenBank/DDBJ databases">
        <title>Paenibacillus imtechensis sp. nov.</title>
        <authorList>
            <person name="Pinnaka A.K."/>
            <person name="Singh H."/>
            <person name="Kaur M."/>
        </authorList>
    </citation>
    <scope>NUCLEOTIDE SEQUENCE [LARGE SCALE GENOMIC DNA]</scope>
    <source>
        <strain evidence="2 3">SMB1</strain>
    </source>
</reference>
<accession>A0A2W1M2P1</accession>
<evidence type="ECO:0000313" key="2">
    <source>
        <dbReference type="EMBL" id="PZD97877.1"/>
    </source>
</evidence>
<dbReference type="PANTHER" id="PTHR21248:SF22">
    <property type="entry name" value="PHOSPHOLIPASE D"/>
    <property type="match status" value="1"/>
</dbReference>
<dbReference type="InterPro" id="IPR001736">
    <property type="entry name" value="PLipase_D/transphosphatidylase"/>
</dbReference>
<dbReference type="SUPFAM" id="SSF56024">
    <property type="entry name" value="Phospholipase D/nuclease"/>
    <property type="match status" value="2"/>
</dbReference>
<dbReference type="Proteomes" id="UP000249522">
    <property type="component" value="Unassembled WGS sequence"/>
</dbReference>